<reference evidence="1" key="1">
    <citation type="submission" date="2019-08" db="EMBL/GenBank/DDBJ databases">
        <authorList>
            <person name="Kucharzyk K."/>
            <person name="Murdoch R.W."/>
            <person name="Higgins S."/>
            <person name="Loffler F."/>
        </authorList>
    </citation>
    <scope>NUCLEOTIDE SEQUENCE</scope>
</reference>
<dbReference type="EMBL" id="VSSQ01056531">
    <property type="protein sequence ID" value="MPN10387.1"/>
    <property type="molecule type" value="Genomic_DNA"/>
</dbReference>
<proteinExistence type="predicted"/>
<dbReference type="AlphaFoldDB" id="A0A645F829"/>
<gene>
    <name evidence="1" type="ORF">SDC9_157682</name>
</gene>
<accession>A0A645F829</accession>
<organism evidence="1">
    <name type="scientific">bioreactor metagenome</name>
    <dbReference type="NCBI Taxonomy" id="1076179"/>
    <lineage>
        <taxon>unclassified sequences</taxon>
        <taxon>metagenomes</taxon>
        <taxon>ecological metagenomes</taxon>
    </lineage>
</organism>
<sequence length="105" mass="11982">MHENGRNRALPFVQPGLHHRTLGTAVRVGFQLFYFGHQVDALQQIANAHAGQRRHRHTDRVAAPLFGYQLVFRKLFLDDFGVCLRFIHLVDRHDDGSVGRLGVVD</sequence>
<evidence type="ECO:0000313" key="1">
    <source>
        <dbReference type="EMBL" id="MPN10387.1"/>
    </source>
</evidence>
<comment type="caution">
    <text evidence="1">The sequence shown here is derived from an EMBL/GenBank/DDBJ whole genome shotgun (WGS) entry which is preliminary data.</text>
</comment>
<protein>
    <submittedName>
        <fullName evidence="1">Uncharacterized protein</fullName>
    </submittedName>
</protein>
<name>A0A645F829_9ZZZZ</name>